<evidence type="ECO:0000256" key="1">
    <source>
        <dbReference type="SAM" id="MobiDB-lite"/>
    </source>
</evidence>
<dbReference type="RefSeq" id="WP_017713597.1">
    <property type="nucleotide sequence ID" value="NZ_KB235941.1"/>
</dbReference>
<dbReference type="AlphaFoldDB" id="A0A0M2PX87"/>
<dbReference type="STRING" id="317619.GCA_000332315_03386"/>
<sequence>MAPLITLMPPAGDRPRTHHPLPHHPLPNAALMWGSSTLAALGLLLGTAGPSWADRPSSPNSSEAYATCSTDLQGIGLTPAQTAMACAQSIRPAELSTCATTIATATGLTNSNLSALKIVEDCYQVRRPQELGLCVADIHESETFANLDGVVETCRRSLLPLVLSNCAIGLAETTELPEANILDTCLRGESTHFEFSERNY</sequence>
<accession>A0A0M2PX87</accession>
<comment type="caution">
    <text evidence="2">The sequence shown here is derived from an EMBL/GenBank/DDBJ whole genome shotgun (WGS) entry which is preliminary data.</text>
</comment>
<dbReference type="eggNOG" id="ENOG5032T20">
    <property type="taxonomic scope" value="Bacteria"/>
</dbReference>
<name>A0A0M2PX87_PROHO</name>
<gene>
    <name evidence="2" type="ORF">PROH_01100</name>
</gene>
<dbReference type="EMBL" id="AJTX02000002">
    <property type="protein sequence ID" value="KKJ01046.1"/>
    <property type="molecule type" value="Genomic_DNA"/>
</dbReference>
<protein>
    <submittedName>
        <fullName evidence="2">Uncharacterized protein</fullName>
    </submittedName>
</protein>
<proteinExistence type="predicted"/>
<dbReference type="Proteomes" id="UP000034681">
    <property type="component" value="Unassembled WGS sequence"/>
</dbReference>
<dbReference type="OrthoDB" id="425719at2"/>
<evidence type="ECO:0000313" key="2">
    <source>
        <dbReference type="EMBL" id="KKJ01046.1"/>
    </source>
</evidence>
<evidence type="ECO:0000313" key="3">
    <source>
        <dbReference type="Proteomes" id="UP000034681"/>
    </source>
</evidence>
<feature type="region of interest" description="Disordered" evidence="1">
    <location>
        <begin position="1"/>
        <end position="22"/>
    </location>
</feature>
<keyword evidence="3" id="KW-1185">Reference proteome</keyword>
<organism evidence="2 3">
    <name type="scientific">Prochlorothrix hollandica PCC 9006 = CALU 1027</name>
    <dbReference type="NCBI Taxonomy" id="317619"/>
    <lineage>
        <taxon>Bacteria</taxon>
        <taxon>Bacillati</taxon>
        <taxon>Cyanobacteriota</taxon>
        <taxon>Cyanophyceae</taxon>
        <taxon>Prochlorotrichales</taxon>
        <taxon>Prochlorotrichaceae</taxon>
        <taxon>Prochlorothrix</taxon>
    </lineage>
</organism>
<reference evidence="2" key="1">
    <citation type="submission" date="2012-04" db="EMBL/GenBank/DDBJ databases">
        <authorList>
            <person name="Borisov I.G."/>
            <person name="Ivanikova N.V."/>
            <person name="Pinevich A.V."/>
        </authorList>
    </citation>
    <scope>NUCLEOTIDE SEQUENCE</scope>
    <source>
        <strain evidence="2">CALU 1027</strain>
    </source>
</reference>